<protein>
    <submittedName>
        <fullName evidence="2">Iron chelate uptake ABC transporter family permease subunit</fullName>
    </submittedName>
</protein>
<feature type="transmembrane region" description="Helical" evidence="1">
    <location>
        <begin position="267"/>
        <end position="288"/>
    </location>
</feature>
<dbReference type="PANTHER" id="PTHR30472">
    <property type="entry name" value="FERRIC ENTEROBACTIN TRANSPORT SYSTEM PERMEASE PROTEIN"/>
    <property type="match status" value="1"/>
</dbReference>
<evidence type="ECO:0000313" key="2">
    <source>
        <dbReference type="EMBL" id="QXT64316.1"/>
    </source>
</evidence>
<reference evidence="2 3" key="1">
    <citation type="submission" date="2021-07" db="EMBL/GenBank/DDBJ databases">
        <title>complete genome sequencing of Tessaracoccus sp.J1M15.</title>
        <authorList>
            <person name="Bae J.-W."/>
            <person name="Kim D.-y."/>
        </authorList>
    </citation>
    <scope>NUCLEOTIDE SEQUENCE [LARGE SCALE GENOMIC DNA]</scope>
    <source>
        <strain evidence="2 3">J1M15</strain>
    </source>
</reference>
<accession>A0ABX8SLT3</accession>
<feature type="transmembrane region" description="Helical" evidence="1">
    <location>
        <begin position="140"/>
        <end position="164"/>
    </location>
</feature>
<organism evidence="2 3">
    <name type="scientific">Tessaracoccus palaemonis</name>
    <dbReference type="NCBI Taxonomy" id="2829499"/>
    <lineage>
        <taxon>Bacteria</taxon>
        <taxon>Bacillati</taxon>
        <taxon>Actinomycetota</taxon>
        <taxon>Actinomycetes</taxon>
        <taxon>Propionibacteriales</taxon>
        <taxon>Propionibacteriaceae</taxon>
        <taxon>Tessaracoccus</taxon>
    </lineage>
</organism>
<keyword evidence="1" id="KW-0472">Membrane</keyword>
<sequence>MLIAIAVLAVTVVASIGVGARDIAPGTIWSAITAFDITQDEHVMIRELRVPRTVVGLVVGPALGVCGALIQAYTRNPLADPGILGVNAGATFGVAVATGLFGFTAPLAYIWFALAGAAAITVVVYLLGSLGGSGATPAKLTMAGVALSAVLGGMTSAIILSNRATFDDMRFWGVGAIGGRSLDVVLHFSPLIVVGLVLALYVARPLNALALGDDLGVSLGVRTGRTRVTVVVAVTLLAGTATALAGPIGFIGLMVPHAVRWFVGPDQRWIIAFTVVLSPILLLAADILGRVILPSGELRVGLVTGAIGAPVLILLARRSSVSAL</sequence>
<feature type="transmembrane region" description="Helical" evidence="1">
    <location>
        <begin position="300"/>
        <end position="317"/>
    </location>
</feature>
<dbReference type="InterPro" id="IPR000522">
    <property type="entry name" value="ABC_transptr_permease_BtuC"/>
</dbReference>
<dbReference type="CDD" id="cd06550">
    <property type="entry name" value="TM_ABC_iron-siderophores_like"/>
    <property type="match status" value="1"/>
</dbReference>
<evidence type="ECO:0000256" key="1">
    <source>
        <dbReference type="SAM" id="Phobius"/>
    </source>
</evidence>
<evidence type="ECO:0000313" key="3">
    <source>
        <dbReference type="Proteomes" id="UP000824504"/>
    </source>
</evidence>
<feature type="transmembrane region" description="Helical" evidence="1">
    <location>
        <begin position="109"/>
        <end position="128"/>
    </location>
</feature>
<keyword evidence="1" id="KW-1133">Transmembrane helix</keyword>
<dbReference type="Proteomes" id="UP000824504">
    <property type="component" value="Chromosome"/>
</dbReference>
<keyword evidence="3" id="KW-1185">Reference proteome</keyword>
<keyword evidence="1" id="KW-0812">Transmembrane</keyword>
<feature type="transmembrane region" description="Helical" evidence="1">
    <location>
        <begin position="84"/>
        <end position="103"/>
    </location>
</feature>
<proteinExistence type="predicted"/>
<feature type="transmembrane region" description="Helical" evidence="1">
    <location>
        <begin position="184"/>
        <end position="203"/>
    </location>
</feature>
<name>A0ABX8SLT3_9ACTN</name>
<dbReference type="PANTHER" id="PTHR30472:SF1">
    <property type="entry name" value="FE(3+) DICITRATE TRANSPORT SYSTEM PERMEASE PROTEIN FECC-RELATED"/>
    <property type="match status" value="1"/>
</dbReference>
<dbReference type="EMBL" id="CP079216">
    <property type="protein sequence ID" value="QXT64316.1"/>
    <property type="molecule type" value="Genomic_DNA"/>
</dbReference>
<dbReference type="Pfam" id="PF01032">
    <property type="entry name" value="FecCD"/>
    <property type="match status" value="1"/>
</dbReference>
<feature type="transmembrane region" description="Helical" evidence="1">
    <location>
        <begin position="54"/>
        <end position="72"/>
    </location>
</feature>
<feature type="transmembrane region" description="Helical" evidence="1">
    <location>
        <begin position="228"/>
        <end position="255"/>
    </location>
</feature>
<gene>
    <name evidence="2" type="ORF">KDB89_07200</name>
</gene>